<dbReference type="PANTHER" id="PTHR16172:SF41">
    <property type="entry name" value="MAJOR FACILITATOR SUPERFAMILY DOMAIN-CONTAINING PROTEIN 6-LIKE"/>
    <property type="match status" value="1"/>
</dbReference>
<evidence type="ECO:0000256" key="3">
    <source>
        <dbReference type="ARBA" id="ARBA00022692"/>
    </source>
</evidence>
<name>A0A8S4EPQ8_PLUXY</name>
<dbReference type="OrthoDB" id="10056177at2759"/>
<proteinExistence type="inferred from homology"/>
<dbReference type="Pfam" id="PF12832">
    <property type="entry name" value="MFS_1_like"/>
    <property type="match status" value="1"/>
</dbReference>
<sequence length="851" mass="95092">MAKSLDDDSKKHSEEEDMDDDSESSKPMGRVQRWMFKMRINPNLVMLKVTLFVMYGATASLLPYLTIHMQSIGLTVPEISFVYLALPFTTFLSPPITGFLVDRFGEYKPVVITALILNAVFHHSLLLIPHQETPGVMPAAYVMRHPFKHTVEIWWSPCPSRECPDEDEQVDFVLDRCVDHCMLSMTSPTERPATDPADDKDDIDVHISHKIKPPHLSNNSSFNITDEDYTDAAFFLIEVHDDLGEPSEQLGIEMERDDNETVTDFKSRFGEPLLIAHGVNITALDKEDLRCGGLVMLHNMTKLSQIRLESLSADCMVQRCDFRKGGPDICPPDYKESDDKTFYIYFFLRFMGTIMLSAGVTIMDPIALTMIQKYGGDFGRERLFSSIGMAIFSPITGMLIDMRSKQVGYTDYSAAFYTYDVLLLISAVTVAVMPLGAKLPADNLLHDLVNIIKMPHIIIFIFFLFALGNFWGFIESYLFLYLKELGAPNFLLGITVTVGTLSSIPFLYGADAITQRIGHVNVIIVAFFSHAARLVGYSFIEDSWWCFPFEAMESLSVHLMWVAAATYCAMLAPKSLLATLIGVLGMAHFSLGRGSGSFGGGLLIASLGTREAFRYMGLIAFLGGVLYGLLHYFWLRKIIITKAVDNSEHDNDSGEGDKLNGEPLRKDAETMVSLERLHMITRFNPLGSLRSLPRGSRARLSQGDINELCRSRSGSNSQRRCSNIEISPKTPRGSASKMDLLKSALEISHHQGRSHISNPVLSSPNRPSGHYKLANSAPKLTQRNNISQPILSEFDPRRRDSIPEEAEEDKLVATSKLPGKTKSANLPPPPSYYEAISEQRKSWHSDDSTPT</sequence>
<keyword evidence="7" id="KW-1185">Reference proteome</keyword>
<evidence type="ECO:0000256" key="1">
    <source>
        <dbReference type="ARBA" id="ARBA00004141"/>
    </source>
</evidence>
<dbReference type="InterPro" id="IPR036259">
    <property type="entry name" value="MFS_trans_sf"/>
</dbReference>
<dbReference type="PANTHER" id="PTHR16172">
    <property type="entry name" value="MAJOR FACILITATOR SUPERFAMILY DOMAIN-CONTAINING PROTEIN 6-LIKE"/>
    <property type="match status" value="1"/>
</dbReference>
<dbReference type="SUPFAM" id="SSF103473">
    <property type="entry name" value="MFS general substrate transporter"/>
    <property type="match status" value="2"/>
</dbReference>
<accession>A0A8S4EPQ8</accession>
<dbReference type="Proteomes" id="UP000653454">
    <property type="component" value="Unassembled WGS sequence"/>
</dbReference>
<evidence type="ECO:0000256" key="5">
    <source>
        <dbReference type="ARBA" id="ARBA00023136"/>
    </source>
</evidence>
<comment type="subcellular location">
    <subcellularLocation>
        <location evidence="1">Membrane</location>
        <topology evidence="1">Multi-pass membrane protein</topology>
    </subcellularLocation>
</comment>
<dbReference type="AlphaFoldDB" id="A0A8S4EPQ8"/>
<gene>
    <name evidence="6" type="ORF">PLXY2_LOCUS6414</name>
</gene>
<dbReference type="CDD" id="cd17335">
    <property type="entry name" value="MFS_MFSD6"/>
    <property type="match status" value="1"/>
</dbReference>
<comment type="caution">
    <text evidence="6">The sequence shown here is derived from an EMBL/GenBank/DDBJ whole genome shotgun (WGS) entry which is preliminary data.</text>
</comment>
<dbReference type="Gene3D" id="1.20.1250.20">
    <property type="entry name" value="MFS general substrate transporter like domains"/>
    <property type="match status" value="3"/>
</dbReference>
<evidence type="ECO:0000256" key="4">
    <source>
        <dbReference type="ARBA" id="ARBA00022989"/>
    </source>
</evidence>
<evidence type="ECO:0000256" key="2">
    <source>
        <dbReference type="ARBA" id="ARBA00005241"/>
    </source>
</evidence>
<comment type="similarity">
    <text evidence="2">Belongs to the major facilitator superfamily. MFSD6 family.</text>
</comment>
<evidence type="ECO:0000313" key="6">
    <source>
        <dbReference type="EMBL" id="CAG9117884.1"/>
    </source>
</evidence>
<organism evidence="6 7">
    <name type="scientific">Plutella xylostella</name>
    <name type="common">Diamondback moth</name>
    <name type="synonym">Plutella maculipennis</name>
    <dbReference type="NCBI Taxonomy" id="51655"/>
    <lineage>
        <taxon>Eukaryota</taxon>
        <taxon>Metazoa</taxon>
        <taxon>Ecdysozoa</taxon>
        <taxon>Arthropoda</taxon>
        <taxon>Hexapoda</taxon>
        <taxon>Insecta</taxon>
        <taxon>Pterygota</taxon>
        <taxon>Neoptera</taxon>
        <taxon>Endopterygota</taxon>
        <taxon>Lepidoptera</taxon>
        <taxon>Glossata</taxon>
        <taxon>Ditrysia</taxon>
        <taxon>Yponomeutoidea</taxon>
        <taxon>Plutellidae</taxon>
        <taxon>Plutella</taxon>
    </lineage>
</organism>
<dbReference type="InterPro" id="IPR024989">
    <property type="entry name" value="MFS_assoc_dom"/>
</dbReference>
<reference evidence="6" key="1">
    <citation type="submission" date="2020-11" db="EMBL/GenBank/DDBJ databases">
        <authorList>
            <person name="Whiteford S."/>
        </authorList>
    </citation>
    <scope>NUCLEOTIDE SEQUENCE</scope>
</reference>
<dbReference type="GO" id="GO:0016020">
    <property type="term" value="C:membrane"/>
    <property type="evidence" value="ECO:0007669"/>
    <property type="project" value="UniProtKB-SubCell"/>
</dbReference>
<dbReference type="KEGG" id="pxy:105385477"/>
<dbReference type="InterPro" id="IPR051717">
    <property type="entry name" value="MFS_MFSD6"/>
</dbReference>
<keyword evidence="5" id="KW-0472">Membrane</keyword>
<dbReference type="EMBL" id="CAJHNJ030000020">
    <property type="protein sequence ID" value="CAG9117884.1"/>
    <property type="molecule type" value="Genomic_DNA"/>
</dbReference>
<evidence type="ECO:0000313" key="7">
    <source>
        <dbReference type="Proteomes" id="UP000653454"/>
    </source>
</evidence>
<keyword evidence="3" id="KW-0812">Transmembrane</keyword>
<protein>
    <submittedName>
        <fullName evidence="6">(diamondback moth) hypothetical protein</fullName>
    </submittedName>
</protein>
<keyword evidence="4" id="KW-1133">Transmembrane helix</keyword>